<evidence type="ECO:0000313" key="3">
    <source>
        <dbReference type="Proteomes" id="UP000613266"/>
    </source>
</evidence>
<sequence>MALPALPILLAALGPGPAQAAEPEWRLMARHGECAPLAVLERKLPGAASLRTPAQLAELLKRQGLAFTQKEMPAQGQERGVAFEVPAKELHILLVTAGLCEPAGTSTR</sequence>
<dbReference type="AlphaFoldDB" id="A0A931IZV1"/>
<evidence type="ECO:0000313" key="2">
    <source>
        <dbReference type="EMBL" id="MBH9576864.1"/>
    </source>
</evidence>
<organism evidence="2 3">
    <name type="scientific">Inhella proteolytica</name>
    <dbReference type="NCBI Taxonomy" id="2795029"/>
    <lineage>
        <taxon>Bacteria</taxon>
        <taxon>Pseudomonadati</taxon>
        <taxon>Pseudomonadota</taxon>
        <taxon>Betaproteobacteria</taxon>
        <taxon>Burkholderiales</taxon>
        <taxon>Sphaerotilaceae</taxon>
        <taxon>Inhella</taxon>
    </lineage>
</organism>
<evidence type="ECO:0000256" key="1">
    <source>
        <dbReference type="SAM" id="SignalP"/>
    </source>
</evidence>
<dbReference type="RefSeq" id="WP_198110472.1">
    <property type="nucleotide sequence ID" value="NZ_JAEDAK010000004.1"/>
</dbReference>
<keyword evidence="3" id="KW-1185">Reference proteome</keyword>
<feature type="signal peptide" evidence="1">
    <location>
        <begin position="1"/>
        <end position="20"/>
    </location>
</feature>
<keyword evidence="1" id="KW-0732">Signal</keyword>
<comment type="caution">
    <text evidence="2">The sequence shown here is derived from an EMBL/GenBank/DDBJ whole genome shotgun (WGS) entry which is preliminary data.</text>
</comment>
<name>A0A931IZV1_9BURK</name>
<accession>A0A931IZV1</accession>
<feature type="chain" id="PRO_5037848706" evidence="1">
    <location>
        <begin position="21"/>
        <end position="108"/>
    </location>
</feature>
<gene>
    <name evidence="2" type="ORF">I7X39_08100</name>
</gene>
<dbReference type="Proteomes" id="UP000613266">
    <property type="component" value="Unassembled WGS sequence"/>
</dbReference>
<reference evidence="2" key="1">
    <citation type="submission" date="2020-12" db="EMBL/GenBank/DDBJ databases">
        <title>The genome sequence of Inhella sp. 1Y17.</title>
        <authorList>
            <person name="Liu Y."/>
        </authorList>
    </citation>
    <scope>NUCLEOTIDE SEQUENCE</scope>
    <source>
        <strain evidence="2">1Y17</strain>
    </source>
</reference>
<protein>
    <submittedName>
        <fullName evidence="2">Uncharacterized protein</fullName>
    </submittedName>
</protein>
<dbReference type="EMBL" id="JAEDAK010000004">
    <property type="protein sequence ID" value="MBH9576864.1"/>
    <property type="molecule type" value="Genomic_DNA"/>
</dbReference>
<proteinExistence type="predicted"/>